<feature type="compositionally biased region" description="Acidic residues" evidence="1">
    <location>
        <begin position="171"/>
        <end position="185"/>
    </location>
</feature>
<protein>
    <submittedName>
        <fullName evidence="2">Uncharacterized protein</fullName>
    </submittedName>
</protein>
<feature type="compositionally biased region" description="Low complexity" evidence="1">
    <location>
        <begin position="64"/>
        <end position="119"/>
    </location>
</feature>
<evidence type="ECO:0000313" key="2">
    <source>
        <dbReference type="EMBL" id="ACO69587.1"/>
    </source>
</evidence>
<evidence type="ECO:0000313" key="3">
    <source>
        <dbReference type="Proteomes" id="UP000002009"/>
    </source>
</evidence>
<dbReference type="KEGG" id="mis:MICPUN_60967"/>
<dbReference type="Proteomes" id="UP000002009">
    <property type="component" value="Chromosome 8"/>
</dbReference>
<dbReference type="AlphaFoldDB" id="C1FGR2"/>
<dbReference type="EMBL" id="CP001575">
    <property type="protein sequence ID" value="ACO69587.1"/>
    <property type="molecule type" value="Genomic_DNA"/>
</dbReference>
<evidence type="ECO:0000256" key="1">
    <source>
        <dbReference type="SAM" id="MobiDB-lite"/>
    </source>
</evidence>
<feature type="region of interest" description="Disordered" evidence="1">
    <location>
        <begin position="164"/>
        <end position="205"/>
    </location>
</feature>
<gene>
    <name evidence="2" type="ORF">MICPUN_60967</name>
</gene>
<proteinExistence type="predicted"/>
<dbReference type="OrthoDB" id="526572at2759"/>
<sequence length="415" mass="45178">MTTHDDSYADASFDLDESIGEDIDEELDTPARRIAVVDSDGEGEDEISPPRARKQSPPEPSPRSSPEEAAPTTTPGSAGTRLSAGSGLASLPPLSPRRLSPMSPGIVPGSSLKPLLAPKSPLPPSPRSPFSSHKPMIYVPPSRELPFKTPAKLWEFESRWENVEAGATDAGGDDVVEEVADDEEVAERHVPSSSPESSSVESPKRWVDTLRTPTKAERLVHRYSSVNTINPVLQRQMELSRRRRDAVTKWTPPKEKRTKAKRKPALPTFNTVKDTGVVVVEASTVPQRRTATVDVNAALPVFSAAVSRALAQCAIDADDQRRYLKSGAERNPRATVAMVEDVPALAAVQGPGTPYANVPTHKRYSWYKHYGFAGKGAKTSWGYNPKREDIGARYLAAKTQPAKCTACEVLDDDER</sequence>
<name>C1FGR2_MICCC</name>
<feature type="region of interest" description="Disordered" evidence="1">
    <location>
        <begin position="237"/>
        <end position="263"/>
    </location>
</feature>
<feature type="compositionally biased region" description="Low complexity" evidence="1">
    <location>
        <begin position="191"/>
        <end position="201"/>
    </location>
</feature>
<dbReference type="GeneID" id="8245683"/>
<accession>C1FGR2</accession>
<dbReference type="InParanoid" id="C1FGR2"/>
<dbReference type="RefSeq" id="XP_002508329.1">
    <property type="nucleotide sequence ID" value="XM_002508283.1"/>
</dbReference>
<organism evidence="2 3">
    <name type="scientific">Micromonas commoda (strain RCC299 / NOUM17 / CCMP2709)</name>
    <name type="common">Picoplanktonic green alga</name>
    <dbReference type="NCBI Taxonomy" id="296587"/>
    <lineage>
        <taxon>Eukaryota</taxon>
        <taxon>Viridiplantae</taxon>
        <taxon>Chlorophyta</taxon>
        <taxon>Mamiellophyceae</taxon>
        <taxon>Mamiellales</taxon>
        <taxon>Mamiellaceae</taxon>
        <taxon>Micromonas</taxon>
    </lineage>
</organism>
<feature type="compositionally biased region" description="Acidic residues" evidence="1">
    <location>
        <begin position="13"/>
        <end position="28"/>
    </location>
</feature>
<reference evidence="2 3" key="1">
    <citation type="journal article" date="2009" name="Science">
        <title>Green evolution and dynamic adaptations revealed by genomes of the marine picoeukaryotes Micromonas.</title>
        <authorList>
            <person name="Worden A.Z."/>
            <person name="Lee J.H."/>
            <person name="Mock T."/>
            <person name="Rouze P."/>
            <person name="Simmons M.P."/>
            <person name="Aerts A.L."/>
            <person name="Allen A.E."/>
            <person name="Cuvelier M.L."/>
            <person name="Derelle E."/>
            <person name="Everett M.V."/>
            <person name="Foulon E."/>
            <person name="Grimwood J."/>
            <person name="Gundlach H."/>
            <person name="Henrissat B."/>
            <person name="Napoli C."/>
            <person name="McDonald S.M."/>
            <person name="Parker M.S."/>
            <person name="Rombauts S."/>
            <person name="Salamov A."/>
            <person name="Von Dassow P."/>
            <person name="Badger J.H."/>
            <person name="Coutinho P.M."/>
            <person name="Demir E."/>
            <person name="Dubchak I."/>
            <person name="Gentemann C."/>
            <person name="Eikrem W."/>
            <person name="Gready J.E."/>
            <person name="John U."/>
            <person name="Lanier W."/>
            <person name="Lindquist E.A."/>
            <person name="Lucas S."/>
            <person name="Mayer K.F."/>
            <person name="Moreau H."/>
            <person name="Not F."/>
            <person name="Otillar R."/>
            <person name="Panaud O."/>
            <person name="Pangilinan J."/>
            <person name="Paulsen I."/>
            <person name="Piegu B."/>
            <person name="Poliakov A."/>
            <person name="Robbens S."/>
            <person name="Schmutz J."/>
            <person name="Toulza E."/>
            <person name="Wyss T."/>
            <person name="Zelensky A."/>
            <person name="Zhou K."/>
            <person name="Armbrust E.V."/>
            <person name="Bhattacharya D."/>
            <person name="Goodenough U.W."/>
            <person name="Van de Peer Y."/>
            <person name="Grigoriev I.V."/>
        </authorList>
    </citation>
    <scope>NUCLEOTIDE SEQUENCE [LARGE SCALE GENOMIC DNA]</scope>
    <source>
        <strain evidence="3">RCC299 / NOUM17</strain>
    </source>
</reference>
<keyword evidence="3" id="KW-1185">Reference proteome</keyword>
<feature type="region of interest" description="Disordered" evidence="1">
    <location>
        <begin position="1"/>
        <end position="137"/>
    </location>
</feature>